<accession>A0A482LYV9</accession>
<organism evidence="1">
    <name type="scientific">Leclercia adecarboxylata</name>
    <dbReference type="NCBI Taxonomy" id="83655"/>
    <lineage>
        <taxon>Bacteria</taxon>
        <taxon>Pseudomonadati</taxon>
        <taxon>Pseudomonadota</taxon>
        <taxon>Gammaproteobacteria</taxon>
        <taxon>Enterobacterales</taxon>
        <taxon>Enterobacteriaceae</taxon>
        <taxon>Leclercia</taxon>
    </lineage>
</organism>
<dbReference type="EMBL" id="MH909329">
    <property type="protein sequence ID" value="QBQ66505.1"/>
    <property type="molecule type" value="Genomic_DNA"/>
</dbReference>
<evidence type="ECO:0008006" key="2">
    <source>
        <dbReference type="Google" id="ProtNLM"/>
    </source>
</evidence>
<proteinExistence type="predicted"/>
<keyword evidence="1" id="KW-0614">Plasmid</keyword>
<dbReference type="AlphaFoldDB" id="A0A482LYV9"/>
<dbReference type="RefSeq" id="WP_172693763.1">
    <property type="nucleotide sequence ID" value="NZ_CP087282.1"/>
</dbReference>
<reference evidence="1" key="1">
    <citation type="submission" date="2018-09" db="EMBL/GenBank/DDBJ databases">
        <authorList>
            <person name="Yuan Q."/>
            <person name="Jiang X."/>
            <person name="Jing Y."/>
            <person name="Cheng Q."/>
            <person name="Zhou D."/>
        </authorList>
    </citation>
    <scope>NUCLEOTIDE SEQUENCE</scope>
    <source>
        <strain evidence="1">150707804</strain>
        <plasmid evidence="1">p707804-3FII</plasmid>
    </source>
</reference>
<geneLocation type="plasmid" evidence="1">
    <name>p707804-3FII</name>
</geneLocation>
<evidence type="ECO:0000313" key="1">
    <source>
        <dbReference type="EMBL" id="QBQ66505.1"/>
    </source>
</evidence>
<sequence>MSDVTPTEQARSIFSRKYTYTREDLASDYQAELLNYSNEKWEYPQRAARLSAAVKRYKSFRMLCFIFEIAGETELDFTPLIVKRLCNRFFGRSGSQDMIVDIFGQTGRQHRSRDNLPSVIDEVVTRYRLAAHSCQSSMLHDIEQVKKDYQAGIKKARLQTE</sequence>
<protein>
    <recommendedName>
        <fullName evidence="2">Cytoplasmic protein</fullName>
    </recommendedName>
</protein>
<name>A0A482LYV9_9ENTR</name>